<feature type="domain" description="DUF2470" evidence="1">
    <location>
        <begin position="175"/>
        <end position="244"/>
    </location>
</feature>
<dbReference type="InterPro" id="IPR055343">
    <property type="entry name" value="CREG_beta-barrel"/>
</dbReference>
<dbReference type="SUPFAM" id="SSF50475">
    <property type="entry name" value="FMN-binding split barrel"/>
    <property type="match status" value="1"/>
</dbReference>
<dbReference type="Gene3D" id="3.20.180.10">
    <property type="entry name" value="PNP-oxidase-like"/>
    <property type="match status" value="1"/>
</dbReference>
<reference evidence="3" key="1">
    <citation type="submission" date="2022-11" db="EMBL/GenBank/DDBJ databases">
        <title>Hoeflea poritis sp. nov., isolated from scleractinian coral Porites lutea.</title>
        <authorList>
            <person name="Zhang G."/>
            <person name="Wei Q."/>
            <person name="Cai L."/>
        </authorList>
    </citation>
    <scope>NUCLEOTIDE SEQUENCE</scope>
    <source>
        <strain evidence="3">E7-10</strain>
    </source>
</reference>
<name>A0ABT4VRS7_9HYPH</name>
<evidence type="ECO:0000313" key="4">
    <source>
        <dbReference type="Proteomes" id="UP001148313"/>
    </source>
</evidence>
<dbReference type="PANTHER" id="PTHR13343:SF17">
    <property type="entry name" value="CELLULAR REPRESSOR OF E1A-STIMULATED GENES, ISOFORM A"/>
    <property type="match status" value="1"/>
</dbReference>
<comment type="caution">
    <text evidence="3">The sequence shown here is derived from an EMBL/GenBank/DDBJ whole genome shotgun (WGS) entry which is preliminary data.</text>
</comment>
<dbReference type="InterPro" id="IPR019595">
    <property type="entry name" value="DUF2470"/>
</dbReference>
<dbReference type="InterPro" id="IPR037119">
    <property type="entry name" value="Haem_oxidase_HugZ-like_sf"/>
</dbReference>
<protein>
    <submittedName>
        <fullName evidence="3">DUF2470 domain-containing protein</fullName>
    </submittedName>
</protein>
<dbReference type="Pfam" id="PF10615">
    <property type="entry name" value="DUF2470"/>
    <property type="match status" value="1"/>
</dbReference>
<dbReference type="RefSeq" id="WP_271091220.1">
    <property type="nucleotide sequence ID" value="NZ_JAPJZH010000012.1"/>
</dbReference>
<proteinExistence type="predicted"/>
<dbReference type="Pfam" id="PF13883">
    <property type="entry name" value="CREG_beta-barrel"/>
    <property type="match status" value="1"/>
</dbReference>
<evidence type="ECO:0000259" key="2">
    <source>
        <dbReference type="Pfam" id="PF13883"/>
    </source>
</evidence>
<dbReference type="Proteomes" id="UP001148313">
    <property type="component" value="Unassembled WGS sequence"/>
</dbReference>
<keyword evidence="4" id="KW-1185">Reference proteome</keyword>
<gene>
    <name evidence="3" type="ORF">OOZ53_18705</name>
</gene>
<dbReference type="InterPro" id="IPR012349">
    <property type="entry name" value="Split_barrel_FMN-bd"/>
</dbReference>
<dbReference type="Gene3D" id="2.30.110.10">
    <property type="entry name" value="Electron Transport, Fmn-binding Protein, Chain A"/>
    <property type="match status" value="1"/>
</dbReference>
<accession>A0ABT4VRS7</accession>
<sequence>MPEKKETIRQTDDEARALARRLVSSSRYGSLAVLLPDGGHPFASRAAVANDIDRTPVILVSDLSGHTSGLKNDPRVSLLLGAPGKGDPLAHPRITLQCTAERIGRDEERHARIRARFLRRHPKSALYADFGDFAFYRLDPISASLNGGFGKAYQLAPKDFLIASRAMEALAAMEESAIEHMNDDHADAVEVYARVLAGEKTGKWQISGIDPAGFEIVSGDRLARIEFDRVLEDSARLAPTLADMAKSAREGRG</sequence>
<evidence type="ECO:0000259" key="1">
    <source>
        <dbReference type="Pfam" id="PF10615"/>
    </source>
</evidence>
<feature type="domain" description="CREG-like beta-barrel" evidence="2">
    <location>
        <begin position="12"/>
        <end position="160"/>
    </location>
</feature>
<evidence type="ECO:0000313" key="3">
    <source>
        <dbReference type="EMBL" id="MDA4847399.1"/>
    </source>
</evidence>
<dbReference type="PANTHER" id="PTHR13343">
    <property type="entry name" value="CREG1 PROTEIN"/>
    <property type="match status" value="1"/>
</dbReference>
<dbReference type="EMBL" id="JAPJZH010000012">
    <property type="protein sequence ID" value="MDA4847399.1"/>
    <property type="molecule type" value="Genomic_DNA"/>
</dbReference>
<organism evidence="3 4">
    <name type="scientific">Hoeflea poritis</name>
    <dbReference type="NCBI Taxonomy" id="2993659"/>
    <lineage>
        <taxon>Bacteria</taxon>
        <taxon>Pseudomonadati</taxon>
        <taxon>Pseudomonadota</taxon>
        <taxon>Alphaproteobacteria</taxon>
        <taxon>Hyphomicrobiales</taxon>
        <taxon>Rhizobiaceae</taxon>
        <taxon>Hoeflea</taxon>
    </lineage>
</organism>